<dbReference type="RefSeq" id="WP_158349177.1">
    <property type="nucleotide sequence ID" value="NZ_LR025085.1"/>
</dbReference>
<organism evidence="15 16">
    <name type="scientific">Buchnera aphidicola</name>
    <name type="common">Cinara strobi</name>
    <dbReference type="NCBI Taxonomy" id="1921549"/>
    <lineage>
        <taxon>Bacteria</taxon>
        <taxon>Pseudomonadati</taxon>
        <taxon>Pseudomonadota</taxon>
        <taxon>Gammaproteobacteria</taxon>
        <taxon>Enterobacterales</taxon>
        <taxon>Erwiniaceae</taxon>
        <taxon>Buchnera</taxon>
    </lineage>
</organism>
<dbReference type="GO" id="GO:0004488">
    <property type="term" value="F:methylenetetrahydrofolate dehydrogenase (NADP+) activity"/>
    <property type="evidence" value="ECO:0007669"/>
    <property type="project" value="UniProtKB-UniRule"/>
</dbReference>
<dbReference type="PANTHER" id="PTHR48099">
    <property type="entry name" value="C-1-TETRAHYDROFOLATE SYNTHASE, CYTOPLASMIC-RELATED"/>
    <property type="match status" value="1"/>
</dbReference>
<dbReference type="GO" id="GO:0005829">
    <property type="term" value="C:cytosol"/>
    <property type="evidence" value="ECO:0007669"/>
    <property type="project" value="TreeGrafter"/>
</dbReference>
<dbReference type="OrthoDB" id="9803580at2"/>
<evidence type="ECO:0000256" key="11">
    <source>
        <dbReference type="ARBA" id="ARBA00023268"/>
    </source>
</evidence>
<protein>
    <recommendedName>
        <fullName evidence="12">Bifunctional protein FolD</fullName>
    </recommendedName>
    <domain>
        <recommendedName>
            <fullName evidence="12">Methylenetetrahydrofolate dehydrogenase</fullName>
            <ecNumber evidence="12">1.5.1.5</ecNumber>
        </recommendedName>
    </domain>
    <domain>
        <recommendedName>
            <fullName evidence="12">Methenyltetrahydrofolate cyclohydrolase</fullName>
            <ecNumber evidence="12">3.5.4.9</ecNumber>
        </recommendedName>
    </domain>
</protein>
<dbReference type="GO" id="GO:0000105">
    <property type="term" value="P:L-histidine biosynthetic process"/>
    <property type="evidence" value="ECO:0007669"/>
    <property type="project" value="UniProtKB-KW"/>
</dbReference>
<dbReference type="CDD" id="cd01080">
    <property type="entry name" value="NAD_bind_m-THF_DH_Cyclohyd"/>
    <property type="match status" value="1"/>
</dbReference>
<feature type="binding site" evidence="12">
    <location>
        <position position="232"/>
    </location>
    <ligand>
        <name>NADP(+)</name>
        <dbReference type="ChEBI" id="CHEBI:58349"/>
    </ligand>
</feature>
<feature type="binding site" evidence="12">
    <location>
        <begin position="166"/>
        <end position="168"/>
    </location>
    <ligand>
        <name>NADP(+)</name>
        <dbReference type="ChEBI" id="CHEBI:58349"/>
    </ligand>
</feature>
<comment type="subunit">
    <text evidence="2 12">Homodimer.</text>
</comment>
<comment type="catalytic activity">
    <reaction evidence="12">
        <text>(6R)-5,10-methylene-5,6,7,8-tetrahydrofolate + NADP(+) = (6R)-5,10-methenyltetrahydrofolate + NADPH</text>
        <dbReference type="Rhea" id="RHEA:22812"/>
        <dbReference type="ChEBI" id="CHEBI:15636"/>
        <dbReference type="ChEBI" id="CHEBI:57455"/>
        <dbReference type="ChEBI" id="CHEBI:57783"/>
        <dbReference type="ChEBI" id="CHEBI:58349"/>
        <dbReference type="EC" id="1.5.1.5"/>
    </reaction>
</comment>
<dbReference type="FunFam" id="3.40.50.10860:FF:000005">
    <property type="entry name" value="C-1-tetrahydrofolate synthase, cytoplasmic, putative"/>
    <property type="match status" value="1"/>
</dbReference>
<evidence type="ECO:0000259" key="13">
    <source>
        <dbReference type="Pfam" id="PF00763"/>
    </source>
</evidence>
<keyword evidence="9 12" id="KW-0368">Histidine biosynthesis</keyword>
<gene>
    <name evidence="12 15" type="primary">folD</name>
    <name evidence="15" type="ORF">BUCINSTRO3249_0316</name>
</gene>
<evidence type="ECO:0000256" key="5">
    <source>
        <dbReference type="ARBA" id="ARBA00022755"/>
    </source>
</evidence>
<dbReference type="InterPro" id="IPR000672">
    <property type="entry name" value="THF_DH/CycHdrlase"/>
</dbReference>
<comment type="caution">
    <text evidence="12">Lacks conserved residue(s) required for the propagation of feature annotation.</text>
</comment>
<dbReference type="PRINTS" id="PR00085">
    <property type="entry name" value="THFDHDRGNASE"/>
</dbReference>
<dbReference type="Pfam" id="PF00763">
    <property type="entry name" value="THF_DHG_CYH"/>
    <property type="match status" value="1"/>
</dbReference>
<dbReference type="Gene3D" id="3.40.50.720">
    <property type="entry name" value="NAD(P)-binding Rossmann-like Domain"/>
    <property type="match status" value="1"/>
</dbReference>
<dbReference type="SUPFAM" id="SSF51735">
    <property type="entry name" value="NAD(P)-binding Rossmann-fold domains"/>
    <property type="match status" value="1"/>
</dbReference>
<evidence type="ECO:0000256" key="9">
    <source>
        <dbReference type="ARBA" id="ARBA00023102"/>
    </source>
</evidence>
<dbReference type="EC" id="3.5.4.9" evidence="12"/>
<evidence type="ECO:0000256" key="1">
    <source>
        <dbReference type="ARBA" id="ARBA00004777"/>
    </source>
</evidence>
<evidence type="ECO:0000313" key="16">
    <source>
        <dbReference type="Proteomes" id="UP000271849"/>
    </source>
</evidence>
<dbReference type="FunFam" id="3.40.50.720:FF:000006">
    <property type="entry name" value="Bifunctional protein FolD"/>
    <property type="match status" value="1"/>
</dbReference>
<feature type="domain" description="Tetrahydrofolate dehydrogenase/cyclohydrolase NAD(P)-binding" evidence="14">
    <location>
        <begin position="140"/>
        <end position="282"/>
    </location>
</feature>
<dbReference type="PROSITE" id="PS00767">
    <property type="entry name" value="THF_DHG_CYH_2"/>
    <property type="match status" value="1"/>
</dbReference>
<evidence type="ECO:0000256" key="4">
    <source>
        <dbReference type="ARBA" id="ARBA00022605"/>
    </source>
</evidence>
<comment type="function">
    <text evidence="12">Catalyzes the oxidation of 5,10-methylenetetrahydrofolate to 5,10-methenyltetrahydrofolate and then the hydrolysis of 5,10-methenyltetrahydrofolate to 10-formyltetrahydrofolate.</text>
</comment>
<evidence type="ECO:0000256" key="10">
    <source>
        <dbReference type="ARBA" id="ARBA00023167"/>
    </source>
</evidence>
<accession>A0A3B1E2T3</accession>
<dbReference type="InterPro" id="IPR020631">
    <property type="entry name" value="THF_DH/CycHdrlase_NAD-bd_dom"/>
</dbReference>
<proteinExistence type="inferred from homology"/>
<dbReference type="EMBL" id="LR025085">
    <property type="protein sequence ID" value="VAX76760.1"/>
    <property type="molecule type" value="Genomic_DNA"/>
</dbReference>
<dbReference type="GO" id="GO:0006164">
    <property type="term" value="P:purine nucleotide biosynthetic process"/>
    <property type="evidence" value="ECO:0007669"/>
    <property type="project" value="UniProtKB-KW"/>
</dbReference>
<keyword evidence="5 12" id="KW-0658">Purine biosynthesis</keyword>
<evidence type="ECO:0000256" key="7">
    <source>
        <dbReference type="ARBA" id="ARBA00022857"/>
    </source>
</evidence>
<dbReference type="HAMAP" id="MF_01576">
    <property type="entry name" value="THF_DHG_CYH"/>
    <property type="match status" value="1"/>
</dbReference>
<reference evidence="16" key="1">
    <citation type="submission" date="2018-09" db="EMBL/GenBank/DDBJ databases">
        <authorList>
            <person name="Manzano-Marin A."/>
            <person name="Manzano-Marin A."/>
        </authorList>
    </citation>
    <scope>NUCLEOTIDE SEQUENCE [LARGE SCALE GENOMIC DNA]</scope>
    <source>
        <strain evidence="16">BuCistrobi</strain>
    </source>
</reference>
<sequence>METKILDGIKISNKIIKKIKKKIDKRKKNKKKIPSLAMIIIGNNPASLTYVLKKREACNLVGFFSVYWNLPINISEKNLLKLINQLNYNKHIDGILIQLPLPKNISYINIVNNIDPNKDVDGFHPYNIGSLYQCNSKFRSCTPKGIMTLLKNYKINISGLHAVIIGSSNIVGKPMCLELILAGCTTTLTNKLTINLKNHVQRADLIIIAVGQPNFLYGDWVKEGAIVIDVGINYINQNKKIVGDVHFDSVSLKASYITPVPGGIGPMTIASLLQNSLKACKNFKND</sequence>
<comment type="pathway">
    <text evidence="1 12">One-carbon metabolism; tetrahydrofolate interconversion.</text>
</comment>
<keyword evidence="7 12" id="KW-0521">NADP</keyword>
<evidence type="ECO:0000259" key="14">
    <source>
        <dbReference type="Pfam" id="PF02882"/>
    </source>
</evidence>
<dbReference type="UniPathway" id="UPA00193"/>
<dbReference type="AlphaFoldDB" id="A0A3B1E2T3"/>
<dbReference type="GO" id="GO:0009086">
    <property type="term" value="P:methionine biosynthetic process"/>
    <property type="evidence" value="ECO:0007669"/>
    <property type="project" value="UniProtKB-KW"/>
</dbReference>
<evidence type="ECO:0000256" key="12">
    <source>
        <dbReference type="HAMAP-Rule" id="MF_01576"/>
    </source>
</evidence>
<dbReference type="InterPro" id="IPR036291">
    <property type="entry name" value="NAD(P)-bd_dom_sf"/>
</dbReference>
<comment type="similarity">
    <text evidence="12">Belongs to the tetrahydrofolate dehydrogenase/cyclohydrolase family.</text>
</comment>
<dbReference type="InterPro" id="IPR020867">
    <property type="entry name" value="THF_DH/CycHdrlase_CS"/>
</dbReference>
<dbReference type="InterPro" id="IPR046346">
    <property type="entry name" value="Aminoacid_DH-like_N_sf"/>
</dbReference>
<dbReference type="GO" id="GO:0004477">
    <property type="term" value="F:methenyltetrahydrofolate cyclohydrolase activity"/>
    <property type="evidence" value="ECO:0007669"/>
    <property type="project" value="UniProtKB-UniRule"/>
</dbReference>
<dbReference type="NCBIfam" id="NF008058">
    <property type="entry name" value="PRK10792.1"/>
    <property type="match status" value="1"/>
</dbReference>
<keyword evidence="3 12" id="KW-0554">One-carbon metabolism</keyword>
<keyword evidence="10 12" id="KW-0486">Methionine biosynthesis</keyword>
<keyword evidence="8 12" id="KW-0560">Oxidoreductase</keyword>
<keyword evidence="4 12" id="KW-0028">Amino-acid biosynthesis</keyword>
<evidence type="ECO:0000256" key="3">
    <source>
        <dbReference type="ARBA" id="ARBA00022563"/>
    </source>
</evidence>
<keyword evidence="6 12" id="KW-0378">Hydrolase</keyword>
<dbReference type="Pfam" id="PF02882">
    <property type="entry name" value="THF_DHG_CYH_C"/>
    <property type="match status" value="1"/>
</dbReference>
<dbReference type="Proteomes" id="UP000271849">
    <property type="component" value="Chromosome"/>
</dbReference>
<name>A0A3B1E2T3_9GAMM</name>
<comment type="catalytic activity">
    <reaction evidence="12">
        <text>(6R)-5,10-methenyltetrahydrofolate + H2O = (6R)-10-formyltetrahydrofolate + H(+)</text>
        <dbReference type="Rhea" id="RHEA:23700"/>
        <dbReference type="ChEBI" id="CHEBI:15377"/>
        <dbReference type="ChEBI" id="CHEBI:15378"/>
        <dbReference type="ChEBI" id="CHEBI:57455"/>
        <dbReference type="ChEBI" id="CHEBI:195366"/>
        <dbReference type="EC" id="3.5.4.9"/>
    </reaction>
</comment>
<keyword evidence="11 12" id="KW-0511">Multifunctional enzyme</keyword>
<dbReference type="PANTHER" id="PTHR48099:SF5">
    <property type="entry name" value="C-1-TETRAHYDROFOLATE SYNTHASE, CYTOPLASMIC"/>
    <property type="match status" value="1"/>
</dbReference>
<feature type="domain" description="Tetrahydrofolate dehydrogenase/cyclohydrolase catalytic" evidence="13">
    <location>
        <begin position="6"/>
        <end position="121"/>
    </location>
</feature>
<dbReference type="GO" id="GO:0035999">
    <property type="term" value="P:tetrahydrofolate interconversion"/>
    <property type="evidence" value="ECO:0007669"/>
    <property type="project" value="UniProtKB-UniRule"/>
</dbReference>
<dbReference type="STRING" id="1921549.GCA_900128825_00317"/>
<evidence type="ECO:0000256" key="8">
    <source>
        <dbReference type="ARBA" id="ARBA00023002"/>
    </source>
</evidence>
<evidence type="ECO:0000256" key="6">
    <source>
        <dbReference type="ARBA" id="ARBA00022801"/>
    </source>
</evidence>
<dbReference type="InterPro" id="IPR020630">
    <property type="entry name" value="THF_DH/CycHdrlase_cat_dom"/>
</dbReference>
<evidence type="ECO:0000256" key="2">
    <source>
        <dbReference type="ARBA" id="ARBA00011738"/>
    </source>
</evidence>
<evidence type="ECO:0000313" key="15">
    <source>
        <dbReference type="EMBL" id="VAX76760.1"/>
    </source>
</evidence>
<dbReference type="SUPFAM" id="SSF53223">
    <property type="entry name" value="Aminoacid dehydrogenase-like, N-terminal domain"/>
    <property type="match status" value="1"/>
</dbReference>
<dbReference type="Gene3D" id="3.40.50.10860">
    <property type="entry name" value="Leucine Dehydrogenase, chain A, domain 1"/>
    <property type="match status" value="1"/>
</dbReference>
<dbReference type="EC" id="1.5.1.5" evidence="12"/>